<keyword evidence="2" id="KW-1185">Reference proteome</keyword>
<dbReference type="Pfam" id="PF03567">
    <property type="entry name" value="Sulfotransfer_2"/>
    <property type="match status" value="1"/>
</dbReference>
<accession>A0A931HD46</accession>
<dbReference type="AlphaFoldDB" id="A0A931HD46"/>
<dbReference type="InterPro" id="IPR027417">
    <property type="entry name" value="P-loop_NTPase"/>
</dbReference>
<dbReference type="EMBL" id="JADZGI010000001">
    <property type="protein sequence ID" value="MBH0113880.1"/>
    <property type="molecule type" value="Genomic_DNA"/>
</dbReference>
<dbReference type="SUPFAM" id="SSF52540">
    <property type="entry name" value="P-loop containing nucleoside triphosphate hydrolases"/>
    <property type="match status" value="1"/>
</dbReference>
<proteinExistence type="predicted"/>
<dbReference type="GO" id="GO:0008146">
    <property type="term" value="F:sulfotransferase activity"/>
    <property type="evidence" value="ECO:0007669"/>
    <property type="project" value="InterPro"/>
</dbReference>
<comment type="caution">
    <text evidence="1">The sequence shown here is derived from an EMBL/GenBank/DDBJ whole genome shotgun (WGS) entry which is preliminary data.</text>
</comment>
<gene>
    <name evidence="1" type="ORF">I5E68_13085</name>
</gene>
<reference evidence="1" key="1">
    <citation type="submission" date="2020-11" db="EMBL/GenBank/DDBJ databases">
        <title>Novosphingobium aureum sp. nov., a marine bacterium isolated from sediment of a salt flat.</title>
        <authorList>
            <person name="Yoo Y."/>
            <person name="Kim J.-J."/>
        </authorList>
    </citation>
    <scope>NUCLEOTIDE SEQUENCE</scope>
    <source>
        <strain evidence="1">YJ-S2-02</strain>
    </source>
</reference>
<name>A0A931HD46_9SPHN</name>
<evidence type="ECO:0000313" key="1">
    <source>
        <dbReference type="EMBL" id="MBH0113880.1"/>
    </source>
</evidence>
<evidence type="ECO:0000313" key="2">
    <source>
        <dbReference type="Proteomes" id="UP000617634"/>
    </source>
</evidence>
<dbReference type="GO" id="GO:0016020">
    <property type="term" value="C:membrane"/>
    <property type="evidence" value="ECO:0007669"/>
    <property type="project" value="InterPro"/>
</dbReference>
<organism evidence="1 2">
    <name type="scientific">Novosphingobium aureum</name>
    <dbReference type="NCBI Taxonomy" id="2792964"/>
    <lineage>
        <taxon>Bacteria</taxon>
        <taxon>Pseudomonadati</taxon>
        <taxon>Pseudomonadota</taxon>
        <taxon>Alphaproteobacteria</taxon>
        <taxon>Sphingomonadales</taxon>
        <taxon>Sphingomonadaceae</taxon>
        <taxon>Novosphingobium</taxon>
    </lineage>
</organism>
<dbReference type="Gene3D" id="3.40.50.300">
    <property type="entry name" value="P-loop containing nucleotide triphosphate hydrolases"/>
    <property type="match status" value="1"/>
</dbReference>
<dbReference type="Proteomes" id="UP000617634">
    <property type="component" value="Unassembled WGS sequence"/>
</dbReference>
<protein>
    <submittedName>
        <fullName evidence="1">Sulfotransferase family 2 domain-containing protein</fullName>
    </submittedName>
</protein>
<dbReference type="InterPro" id="IPR005331">
    <property type="entry name" value="Sulfotransferase"/>
</dbReference>
<dbReference type="RefSeq" id="WP_197164298.1">
    <property type="nucleotide sequence ID" value="NZ_JADZGI010000001.1"/>
</dbReference>
<sequence length="202" mass="22562">MIDAVRARGVLFVHVPKNAGTSISHTLYGQQVKHRTVTYYASLAPDLLDLPSFAIVRDPVDRFLSAFHFARTGGNPERPVSSAFRSRYMKFRDLDDAIEHVATARSIFDVDHIFRPQGWYLADRDQRIAVDHLVPYQQIEAIAGLPCLKGLGCVPRLNAGRRSAISLKAHQLSFIREFYAADFALLEQAEAQVAPRIAQAAC</sequence>